<comment type="caution">
    <text evidence="2">The sequence shown here is derived from an EMBL/GenBank/DDBJ whole genome shotgun (WGS) entry which is preliminary data.</text>
</comment>
<evidence type="ECO:0000256" key="1">
    <source>
        <dbReference type="SAM" id="MobiDB-lite"/>
    </source>
</evidence>
<reference evidence="3" key="1">
    <citation type="journal article" date="2019" name="Int. J. Syst. Evol. Microbiol.">
        <title>The Global Catalogue of Microorganisms (GCM) 10K type strain sequencing project: providing services to taxonomists for standard genome sequencing and annotation.</title>
        <authorList>
            <consortium name="The Broad Institute Genomics Platform"/>
            <consortium name="The Broad Institute Genome Sequencing Center for Infectious Disease"/>
            <person name="Wu L."/>
            <person name="Ma J."/>
        </authorList>
    </citation>
    <scope>NUCLEOTIDE SEQUENCE [LARGE SCALE GENOMIC DNA]</scope>
    <source>
        <strain evidence="3">JCM 9373</strain>
    </source>
</reference>
<feature type="region of interest" description="Disordered" evidence="1">
    <location>
        <begin position="1"/>
        <end position="43"/>
    </location>
</feature>
<evidence type="ECO:0000313" key="3">
    <source>
        <dbReference type="Proteomes" id="UP001500320"/>
    </source>
</evidence>
<name>A0ABP6NVA9_9ACTN</name>
<dbReference type="EMBL" id="BAAAUT010000060">
    <property type="protein sequence ID" value="GAA3158981.1"/>
    <property type="molecule type" value="Genomic_DNA"/>
</dbReference>
<protein>
    <submittedName>
        <fullName evidence="2">Uncharacterized protein</fullName>
    </submittedName>
</protein>
<evidence type="ECO:0000313" key="2">
    <source>
        <dbReference type="EMBL" id="GAA3158981.1"/>
    </source>
</evidence>
<proteinExistence type="predicted"/>
<keyword evidence="3" id="KW-1185">Reference proteome</keyword>
<sequence length="74" mass="8081">MTRRTGPEPYRNTDVARPPDILRAVPRSPPGTPVAGPQTGCGQGRAAARRLLPGVRCRRHVLRRYSLTGERPGP</sequence>
<dbReference type="Proteomes" id="UP001500320">
    <property type="component" value="Unassembled WGS sequence"/>
</dbReference>
<dbReference type="RefSeq" id="WP_344864874.1">
    <property type="nucleotide sequence ID" value="NZ_BAAAUT010000060.1"/>
</dbReference>
<gene>
    <name evidence="2" type="ORF">GCM10010466_57210</name>
</gene>
<accession>A0ABP6NVA9</accession>
<organism evidence="2 3">
    <name type="scientific">Planomonospora alba</name>
    <dbReference type="NCBI Taxonomy" id="161354"/>
    <lineage>
        <taxon>Bacteria</taxon>
        <taxon>Bacillati</taxon>
        <taxon>Actinomycetota</taxon>
        <taxon>Actinomycetes</taxon>
        <taxon>Streptosporangiales</taxon>
        <taxon>Streptosporangiaceae</taxon>
        <taxon>Planomonospora</taxon>
    </lineage>
</organism>